<dbReference type="OrthoDB" id="1925898at2759"/>
<evidence type="ECO:0000313" key="3">
    <source>
        <dbReference type="EMBL" id="KAG8074612.1"/>
    </source>
</evidence>
<feature type="compositionally biased region" description="Low complexity" evidence="1">
    <location>
        <begin position="97"/>
        <end position="109"/>
    </location>
</feature>
<reference evidence="3" key="2">
    <citation type="submission" date="2021-02" db="EMBL/GenBank/DDBJ databases">
        <authorList>
            <person name="Kimball J.A."/>
            <person name="Haas M.W."/>
            <person name="Macchietto M."/>
            <person name="Kono T."/>
            <person name="Duquette J."/>
            <person name="Shao M."/>
        </authorList>
    </citation>
    <scope>NUCLEOTIDE SEQUENCE</scope>
    <source>
        <tissue evidence="3">Fresh leaf tissue</tissue>
    </source>
</reference>
<dbReference type="PANTHER" id="PTHR36347">
    <property type="entry name" value="EXPRESSED PROTEIN"/>
    <property type="match status" value="1"/>
</dbReference>
<reference evidence="3" key="1">
    <citation type="journal article" date="2021" name="bioRxiv">
        <title>Whole Genome Assembly and Annotation of Northern Wild Rice, Zizania palustris L., Supports a Whole Genome Duplication in the Zizania Genus.</title>
        <authorList>
            <person name="Haas M."/>
            <person name="Kono T."/>
            <person name="Macchietto M."/>
            <person name="Millas R."/>
            <person name="McGilp L."/>
            <person name="Shao M."/>
            <person name="Duquette J."/>
            <person name="Hirsch C.N."/>
            <person name="Kimball J."/>
        </authorList>
    </citation>
    <scope>NUCLEOTIDE SEQUENCE</scope>
    <source>
        <tissue evidence="3">Fresh leaf tissue</tissue>
    </source>
</reference>
<evidence type="ECO:0000256" key="2">
    <source>
        <dbReference type="SAM" id="Phobius"/>
    </source>
</evidence>
<protein>
    <submittedName>
        <fullName evidence="3">Uncharacterized protein</fullName>
    </submittedName>
</protein>
<feature type="compositionally biased region" description="Low complexity" evidence="1">
    <location>
        <begin position="32"/>
        <end position="70"/>
    </location>
</feature>
<dbReference type="Proteomes" id="UP000729402">
    <property type="component" value="Unassembled WGS sequence"/>
</dbReference>
<keyword evidence="4" id="KW-1185">Reference proteome</keyword>
<dbReference type="GO" id="GO:0009507">
    <property type="term" value="C:chloroplast"/>
    <property type="evidence" value="ECO:0007669"/>
    <property type="project" value="TreeGrafter"/>
</dbReference>
<keyword evidence="2" id="KW-0472">Membrane</keyword>
<evidence type="ECO:0000256" key="1">
    <source>
        <dbReference type="SAM" id="MobiDB-lite"/>
    </source>
</evidence>
<evidence type="ECO:0000313" key="4">
    <source>
        <dbReference type="Proteomes" id="UP000729402"/>
    </source>
</evidence>
<keyword evidence="2" id="KW-0812">Transmembrane</keyword>
<accession>A0A8J5VKB7</accession>
<dbReference type="EMBL" id="JAAALK010000283">
    <property type="protein sequence ID" value="KAG8074612.1"/>
    <property type="molecule type" value="Genomic_DNA"/>
</dbReference>
<dbReference type="AlphaFoldDB" id="A0A8J5VKB7"/>
<keyword evidence="2" id="KW-1133">Transmembrane helix</keyword>
<gene>
    <name evidence="3" type="ORF">GUJ93_ZPchr0006g46296</name>
</gene>
<comment type="caution">
    <text evidence="3">The sequence shown here is derived from an EMBL/GenBank/DDBJ whole genome shotgun (WGS) entry which is preliminary data.</text>
</comment>
<sequence>MERVLLTSPLPLLPYCPSKRIHLQPRRSLCISSAASGGSSGDPSPTTADAPTDAPPTQTSTPPSGSKPTSVKNRLRARNQARRVQEVSPAPVEISMKATKSKSASAAAAPPRREKQRSKKWEEMDLAEKAGELYVGEKGLLFWLNKFAYASIFIMIGAWILFRFVGPSIGLYQLDAPPLPPTAVFAAVSTSAGMDAPRWCTSCRDRPVSLPDEVAHLHQCFCSAGQHIIILVGSREALTAAAQLVFLEENAARHLCSGALVVPGEVPGVAQVDEVLAVLAGGIAEVAVAAGGVVKPARRPEELVRLVEL</sequence>
<organism evidence="3 4">
    <name type="scientific">Zizania palustris</name>
    <name type="common">Northern wild rice</name>
    <dbReference type="NCBI Taxonomy" id="103762"/>
    <lineage>
        <taxon>Eukaryota</taxon>
        <taxon>Viridiplantae</taxon>
        <taxon>Streptophyta</taxon>
        <taxon>Embryophyta</taxon>
        <taxon>Tracheophyta</taxon>
        <taxon>Spermatophyta</taxon>
        <taxon>Magnoliopsida</taxon>
        <taxon>Liliopsida</taxon>
        <taxon>Poales</taxon>
        <taxon>Poaceae</taxon>
        <taxon>BOP clade</taxon>
        <taxon>Oryzoideae</taxon>
        <taxon>Oryzeae</taxon>
        <taxon>Zizaniinae</taxon>
        <taxon>Zizania</taxon>
    </lineage>
</organism>
<proteinExistence type="predicted"/>
<feature type="transmembrane region" description="Helical" evidence="2">
    <location>
        <begin position="147"/>
        <end position="165"/>
    </location>
</feature>
<name>A0A8J5VKB7_ZIZPA</name>
<dbReference type="PANTHER" id="PTHR36347:SF1">
    <property type="entry name" value="EXPRESSED PROTEIN"/>
    <property type="match status" value="1"/>
</dbReference>
<feature type="region of interest" description="Disordered" evidence="1">
    <location>
        <begin position="32"/>
        <end position="121"/>
    </location>
</feature>